<dbReference type="Pfam" id="PF04365">
    <property type="entry name" value="BrnT_toxin"/>
    <property type="match status" value="1"/>
</dbReference>
<protein>
    <submittedName>
        <fullName evidence="1">Ribonuclease toxin, BrnT</fullName>
    </submittedName>
</protein>
<dbReference type="InterPro" id="IPR038573">
    <property type="entry name" value="BrnT_sf"/>
</dbReference>
<sequence length="97" mass="11464">MYKYHMRFVWDEPKRLANLKKHGLDFADAEKVFAGPMVLIEDSREDYDERRMIGIGLLDCLVVLIVHVETNETIRMISMRKADSDETDLFYRNAGYF</sequence>
<dbReference type="KEGG" id="ddz:DSYM_27460"/>
<evidence type="ECO:0000313" key="1">
    <source>
        <dbReference type="EMBL" id="BBO22047.1"/>
    </source>
</evidence>
<dbReference type="EMBL" id="AP021857">
    <property type="protein sequence ID" value="BBO22047.1"/>
    <property type="molecule type" value="Genomic_DNA"/>
</dbReference>
<dbReference type="AlphaFoldDB" id="A0A809S0I9"/>
<dbReference type="Proteomes" id="UP000662914">
    <property type="component" value="Chromosome"/>
</dbReference>
<organism evidence="1 2">
    <name type="scientific">Candidatus Desulfobacillus denitrificans</name>
    <dbReference type="NCBI Taxonomy" id="2608985"/>
    <lineage>
        <taxon>Bacteria</taxon>
        <taxon>Pseudomonadati</taxon>
        <taxon>Pseudomonadota</taxon>
        <taxon>Betaproteobacteria</taxon>
        <taxon>Candidatus Desulfobacillus</taxon>
    </lineage>
</organism>
<reference evidence="1" key="1">
    <citation type="journal article" name="DNA Res.">
        <title>The physiological potential of anammox bacteria as revealed by their core genome structure.</title>
        <authorList>
            <person name="Okubo T."/>
            <person name="Toyoda A."/>
            <person name="Fukuhara K."/>
            <person name="Uchiyama I."/>
            <person name="Harigaya Y."/>
            <person name="Kuroiwa M."/>
            <person name="Suzuki T."/>
            <person name="Murakami Y."/>
            <person name="Suwa Y."/>
            <person name="Takami H."/>
        </authorList>
    </citation>
    <scope>NUCLEOTIDE SEQUENCE</scope>
    <source>
        <strain evidence="1">317325-3</strain>
    </source>
</reference>
<name>A0A809S0I9_9PROT</name>
<proteinExistence type="predicted"/>
<dbReference type="InterPro" id="IPR007460">
    <property type="entry name" value="BrnT_toxin"/>
</dbReference>
<dbReference type="Gene3D" id="3.10.450.530">
    <property type="entry name" value="Ribonuclease toxin, BrnT, of type II toxin-antitoxin system"/>
    <property type="match status" value="1"/>
</dbReference>
<gene>
    <name evidence="1" type="ORF">DSYM_27460</name>
</gene>
<accession>A0A809S0I9</accession>
<evidence type="ECO:0000313" key="2">
    <source>
        <dbReference type="Proteomes" id="UP000662914"/>
    </source>
</evidence>